<sequence length="170" mass="19515">MARRIIMTGDEAQYIERRGANAQVDDDREIRMEGRHARYEESSVAQVAHFPVNNNEAIGKQWFDFLIHRGFIAPDTEMACWQYLMGFSTNQPTDIKPIEWLKTVETARLMLVKVNSEVLEKKHMTVVRMNELAAQCFTKQGKSLKLSKPRIELSADADAIENFIPTISDL</sequence>
<proteinExistence type="predicted"/>
<dbReference type="OrthoDB" id="1068460at2"/>
<name>A0A1M6VEP1_XYLRU</name>
<reference evidence="1 2" key="1">
    <citation type="submission" date="2016-11" db="EMBL/GenBank/DDBJ databases">
        <authorList>
            <person name="Jaros S."/>
            <person name="Januszkiewicz K."/>
            <person name="Wedrychowicz H."/>
        </authorList>
    </citation>
    <scope>NUCLEOTIDE SEQUENCE [LARGE SCALE GENOMIC DNA]</scope>
    <source>
        <strain evidence="1 2">KHT3</strain>
    </source>
</reference>
<dbReference type="RefSeq" id="WP_139261538.1">
    <property type="nucleotide sequence ID" value="NZ_FRBD01000012.1"/>
</dbReference>
<dbReference type="Proteomes" id="UP000184130">
    <property type="component" value="Unassembled WGS sequence"/>
</dbReference>
<dbReference type="EMBL" id="FRBD01000012">
    <property type="protein sequence ID" value="SHK79805.1"/>
    <property type="molecule type" value="Genomic_DNA"/>
</dbReference>
<evidence type="ECO:0000313" key="1">
    <source>
        <dbReference type="EMBL" id="SHK79805.1"/>
    </source>
</evidence>
<dbReference type="AlphaFoldDB" id="A0A1M6VEP1"/>
<organism evidence="1 2">
    <name type="scientific">Xylanibacter ruminicola</name>
    <name type="common">Prevotella ruminicola</name>
    <dbReference type="NCBI Taxonomy" id="839"/>
    <lineage>
        <taxon>Bacteria</taxon>
        <taxon>Pseudomonadati</taxon>
        <taxon>Bacteroidota</taxon>
        <taxon>Bacteroidia</taxon>
        <taxon>Bacteroidales</taxon>
        <taxon>Prevotellaceae</taxon>
        <taxon>Xylanibacter</taxon>
    </lineage>
</organism>
<protein>
    <submittedName>
        <fullName evidence="1">Uncharacterized protein</fullName>
    </submittedName>
</protein>
<accession>A0A1M6VEP1</accession>
<gene>
    <name evidence="1" type="ORF">SAMN05216463_11277</name>
</gene>
<evidence type="ECO:0000313" key="2">
    <source>
        <dbReference type="Proteomes" id="UP000184130"/>
    </source>
</evidence>